<reference evidence="2 3" key="1">
    <citation type="journal article" date="2014" name="Nature">
        <title>The genome of the recently domesticated crop plant sugar beet (Beta vulgaris).</title>
        <authorList>
            <person name="Dohm J.C."/>
            <person name="Minoche A.E."/>
            <person name="Holtgrawe D."/>
            <person name="Capella-Gutierrez S."/>
            <person name="Zakrzewski F."/>
            <person name="Tafer H."/>
            <person name="Rupp O."/>
            <person name="Sorensen T.R."/>
            <person name="Stracke R."/>
            <person name="Reinhardt R."/>
            <person name="Goesmann A."/>
            <person name="Kraft T."/>
            <person name="Schulz B."/>
            <person name="Stadler P.F."/>
            <person name="Schmidt T."/>
            <person name="Gabaldon T."/>
            <person name="Lehrach H."/>
            <person name="Weisshaar B."/>
            <person name="Himmelbauer H."/>
        </authorList>
    </citation>
    <scope>NUCLEOTIDE SEQUENCE [LARGE SCALE GENOMIC DNA]</scope>
    <source>
        <tissue evidence="2">Taproot</tissue>
    </source>
</reference>
<feature type="compositionally biased region" description="Polar residues" evidence="1">
    <location>
        <begin position="32"/>
        <end position="43"/>
    </location>
</feature>
<proteinExistence type="predicted"/>
<dbReference type="AlphaFoldDB" id="A0A0J8B5H9"/>
<evidence type="ECO:0000313" key="3">
    <source>
        <dbReference type="Proteomes" id="UP000035740"/>
    </source>
</evidence>
<protein>
    <submittedName>
        <fullName evidence="2">Uncharacterized protein</fullName>
    </submittedName>
</protein>
<gene>
    <name evidence="2" type="ORF">BVRB_011860</name>
</gene>
<accession>A0A0J8B5H9</accession>
<name>A0A0J8B5H9_BETVV</name>
<dbReference type="Proteomes" id="UP000035740">
    <property type="component" value="Unassembled WGS sequence"/>
</dbReference>
<dbReference type="EMBL" id="KQ090532">
    <property type="protein sequence ID" value="KMS95148.1"/>
    <property type="molecule type" value="Genomic_DNA"/>
</dbReference>
<keyword evidence="3" id="KW-1185">Reference proteome</keyword>
<sequence length="67" mass="7438">MHHPRLRMCSGQTNEAIPGQTVACTSMKPANPKSQDTPSTQPATAKRLRALAGRTRESIRRCEIYTQ</sequence>
<evidence type="ECO:0000256" key="1">
    <source>
        <dbReference type="SAM" id="MobiDB-lite"/>
    </source>
</evidence>
<dbReference type="Gramene" id="KMS95148">
    <property type="protein sequence ID" value="KMS95148"/>
    <property type="gene ID" value="BVRB_011860"/>
</dbReference>
<organism evidence="2 3">
    <name type="scientific">Beta vulgaris subsp. vulgaris</name>
    <name type="common">Beet</name>
    <dbReference type="NCBI Taxonomy" id="3555"/>
    <lineage>
        <taxon>Eukaryota</taxon>
        <taxon>Viridiplantae</taxon>
        <taxon>Streptophyta</taxon>
        <taxon>Embryophyta</taxon>
        <taxon>Tracheophyta</taxon>
        <taxon>Spermatophyta</taxon>
        <taxon>Magnoliopsida</taxon>
        <taxon>eudicotyledons</taxon>
        <taxon>Gunneridae</taxon>
        <taxon>Pentapetalae</taxon>
        <taxon>Caryophyllales</taxon>
        <taxon>Chenopodiaceae</taxon>
        <taxon>Betoideae</taxon>
        <taxon>Beta</taxon>
    </lineage>
</organism>
<evidence type="ECO:0000313" key="2">
    <source>
        <dbReference type="EMBL" id="KMS95148.1"/>
    </source>
</evidence>
<feature type="region of interest" description="Disordered" evidence="1">
    <location>
        <begin position="23"/>
        <end position="44"/>
    </location>
</feature>